<dbReference type="Proteomes" id="UP000188181">
    <property type="component" value="Chromosome"/>
</dbReference>
<dbReference type="AlphaFoldDB" id="A0A1Q2MGN3"/>
<name>A0A1Q2MGN3_9BACT</name>
<dbReference type="InterPro" id="IPR028994">
    <property type="entry name" value="Integrin_alpha_N"/>
</dbReference>
<keyword evidence="2" id="KW-1185">Reference proteome</keyword>
<accession>A0A1Q2MGN3</accession>
<proteinExistence type="predicted"/>
<evidence type="ECO:0000313" key="1">
    <source>
        <dbReference type="EMBL" id="AQQ71432.1"/>
    </source>
</evidence>
<organism evidence="1 2">
    <name type="scientific">Limihaloglobus sulfuriphilus</name>
    <dbReference type="NCBI Taxonomy" id="1851148"/>
    <lineage>
        <taxon>Bacteria</taxon>
        <taxon>Pseudomonadati</taxon>
        <taxon>Planctomycetota</taxon>
        <taxon>Phycisphaerae</taxon>
        <taxon>Sedimentisphaerales</taxon>
        <taxon>Sedimentisphaeraceae</taxon>
        <taxon>Limihaloglobus</taxon>
    </lineage>
</organism>
<protein>
    <submittedName>
        <fullName evidence="1">Uncharacterized protein</fullName>
    </submittedName>
</protein>
<sequence length="1160" mass="129591">MRGIFVLIGAIIVLSVSTYGYDYNASVESDYQTILAHDNITFMLNITNSSGNTALGLNCNTSLNNWTTNHSMSYNAANRLYQAFIEDVPATTQIQYNCGEGQQVLEQTIYERWSVRWQLDRPAMRSIENNILLETYEYDFSRNRINAQECNYTLDGIPGAFTGRNTTFPVNFNESGEVELIFDCNYTISGDMIWPDNITVVEFEPQLTEIAPPFGQVTASDFKLGNYDFNLDGYDDLIVLGDDLRIYAGPDYNTVSYQNTDFDSDYDFVVSDVDSDGNGDILLGKLNIETETNITLLTFENSFSFSSSILHTNQFIRAFGPVNFNNDFDRDILIISGDGNVNLSYLIGPELTASNEFEIIQDCDDFHILDINKDFKEDLICLRDFSGFGYTRLSIMLNDGYEDASFSSFSYNLHDIVDSKILIANLDDDEQYEIAVTASNITVYDVNFSDETLHKKTSMADVFMLWAIGSGDSTNTNMPELLALYYDGDTSPADNSLGVFYDNLTSEYSVNSTTFFNSLAYIDIDGDSDTDILTGHQTGDRDITLWNNSIDIYVENNLSHSFSISIADASEGVVNESVSDQAAFTLMANAAWSVADHFIHAEFATHEFRNDVFDSRLNRKYYLTNSDGNYTFNTSNYDEYTVSVWPVTYAGILASPITASKLNSECVYVPGNNWIIDVFCSGYSGDNWKYFDLNTSSFIASNTQVEWNHVNATGNSYLFNHTTDTITNSLFNNISNLSFVGNTNRLLDNITFSDVNISITNASLNISDSSFEDCSIIAQDAVLYLEDTSLPSSISLRSSSSFEVYSLTNISFTDGQNPVYRSGTFNNSLEETSFSSTSSVKRYWQTRVNNTELNYTFAFDEDFAYLPNSITISNFTRMQVIQLNSTGLPYWDYSVNGSYQTDFRNYSLLNGIEDISGVKLSVGDNLNITLQTSENYSGLNLSSGFYQTANGFNLSLPGTYTVSMIVGSIESPIILKDGSVTTDLSYTSGNVIGTATAGNYEIVNNVSLSVNIPDRSPGNPFDIEVNYTDYFGQNDRSGNCSLAVDGQDSAFSGVVLGEGVYNYLIECDSPDLPYINQSGEIITSNRIVLARYEMDNDAHYSIVIIDGEPTVIMSETSTEDYYAYNQNGVYEDYIRKRESPHPFSWAGRILNTVTNYLITR</sequence>
<gene>
    <name evidence="1" type="ORF">SMSP2_01806</name>
</gene>
<dbReference type="EMBL" id="CP019646">
    <property type="protein sequence ID" value="AQQ71432.1"/>
    <property type="molecule type" value="Genomic_DNA"/>
</dbReference>
<dbReference type="SUPFAM" id="SSF69318">
    <property type="entry name" value="Integrin alpha N-terminal domain"/>
    <property type="match status" value="1"/>
</dbReference>
<reference evidence="2" key="1">
    <citation type="submission" date="2017-02" db="EMBL/GenBank/DDBJ databases">
        <title>Comparative genomics and description of representatives of a novel lineage of planctomycetes thriving in anoxic sediments.</title>
        <authorList>
            <person name="Spring S."/>
            <person name="Bunk B."/>
            <person name="Sproer C."/>
        </authorList>
    </citation>
    <scope>NUCLEOTIDE SEQUENCE [LARGE SCALE GENOMIC DNA]</scope>
    <source>
        <strain evidence="2">SM-Chi-D1</strain>
    </source>
</reference>
<evidence type="ECO:0000313" key="2">
    <source>
        <dbReference type="Proteomes" id="UP000188181"/>
    </source>
</evidence>
<dbReference type="KEGG" id="pbas:SMSP2_01806"/>